<dbReference type="EMBL" id="BMFY01000002">
    <property type="protein sequence ID" value="GGA04553.1"/>
    <property type="molecule type" value="Genomic_DNA"/>
</dbReference>
<evidence type="ECO:0000256" key="3">
    <source>
        <dbReference type="ARBA" id="ARBA00023163"/>
    </source>
</evidence>
<protein>
    <recommendedName>
        <fullName evidence="8">IclR family transcriptional regulator</fullName>
    </recommendedName>
</protein>
<keyword evidence="3" id="KW-0804">Transcription</keyword>
<dbReference type="InterPro" id="IPR036388">
    <property type="entry name" value="WH-like_DNA-bd_sf"/>
</dbReference>
<dbReference type="PANTHER" id="PTHR30136">
    <property type="entry name" value="HELIX-TURN-HELIX TRANSCRIPTIONAL REGULATOR, ICLR FAMILY"/>
    <property type="match status" value="1"/>
</dbReference>
<dbReference type="GO" id="GO:0045892">
    <property type="term" value="P:negative regulation of DNA-templated transcription"/>
    <property type="evidence" value="ECO:0007669"/>
    <property type="project" value="TreeGrafter"/>
</dbReference>
<dbReference type="Gene3D" id="3.30.450.40">
    <property type="match status" value="1"/>
</dbReference>
<reference evidence="6" key="2">
    <citation type="submission" date="2020-09" db="EMBL/GenBank/DDBJ databases">
        <authorList>
            <person name="Sun Q."/>
            <person name="Zhou Y."/>
        </authorList>
    </citation>
    <scope>NUCLEOTIDE SEQUENCE</scope>
    <source>
        <strain evidence="6">CGMCC 1.12785</strain>
    </source>
</reference>
<dbReference type="CDD" id="cd00090">
    <property type="entry name" value="HTH_ARSR"/>
    <property type="match status" value="1"/>
</dbReference>
<evidence type="ECO:0000256" key="1">
    <source>
        <dbReference type="ARBA" id="ARBA00023015"/>
    </source>
</evidence>
<evidence type="ECO:0000313" key="6">
    <source>
        <dbReference type="EMBL" id="GGA04553.1"/>
    </source>
</evidence>
<dbReference type="InterPro" id="IPR014757">
    <property type="entry name" value="Tscrpt_reg_IclR_C"/>
</dbReference>
<keyword evidence="7" id="KW-1185">Reference proteome</keyword>
<proteinExistence type="predicted"/>
<dbReference type="PROSITE" id="PS51078">
    <property type="entry name" value="ICLR_ED"/>
    <property type="match status" value="1"/>
</dbReference>
<dbReference type="PROSITE" id="PS51077">
    <property type="entry name" value="HTH_ICLR"/>
    <property type="match status" value="1"/>
</dbReference>
<reference evidence="6" key="1">
    <citation type="journal article" date="2014" name="Int. J. Syst. Evol. Microbiol.">
        <title>Complete genome sequence of Corynebacterium casei LMG S-19264T (=DSM 44701T), isolated from a smear-ripened cheese.</title>
        <authorList>
            <consortium name="US DOE Joint Genome Institute (JGI-PGF)"/>
            <person name="Walter F."/>
            <person name="Albersmeier A."/>
            <person name="Kalinowski J."/>
            <person name="Ruckert C."/>
        </authorList>
    </citation>
    <scope>NUCLEOTIDE SEQUENCE</scope>
    <source>
        <strain evidence="6">CGMCC 1.12785</strain>
    </source>
</reference>
<feature type="domain" description="IclR-ED" evidence="5">
    <location>
        <begin position="76"/>
        <end position="249"/>
    </location>
</feature>
<dbReference type="InterPro" id="IPR011991">
    <property type="entry name" value="ArsR-like_HTH"/>
</dbReference>
<evidence type="ECO:0000259" key="4">
    <source>
        <dbReference type="PROSITE" id="PS51077"/>
    </source>
</evidence>
<keyword evidence="1" id="KW-0805">Transcription regulation</keyword>
<dbReference type="Gene3D" id="1.10.10.10">
    <property type="entry name" value="Winged helix-like DNA-binding domain superfamily/Winged helix DNA-binding domain"/>
    <property type="match status" value="1"/>
</dbReference>
<dbReference type="AlphaFoldDB" id="A0A8J2XCU5"/>
<comment type="caution">
    <text evidence="6">The sequence shown here is derived from an EMBL/GenBank/DDBJ whole genome shotgun (WGS) entry which is preliminary data.</text>
</comment>
<keyword evidence="2" id="KW-0238">DNA-binding</keyword>
<dbReference type="RefSeq" id="WP_188549246.1">
    <property type="nucleotide sequence ID" value="NZ_BMFY01000002.1"/>
</dbReference>
<dbReference type="Pfam" id="PF09339">
    <property type="entry name" value="HTH_IclR"/>
    <property type="match status" value="1"/>
</dbReference>
<dbReference type="SUPFAM" id="SSF46785">
    <property type="entry name" value="Winged helix' DNA-binding domain"/>
    <property type="match status" value="1"/>
</dbReference>
<organism evidence="6 7">
    <name type="scientific">Sediminivirga luteola</name>
    <dbReference type="NCBI Taxonomy" id="1774748"/>
    <lineage>
        <taxon>Bacteria</taxon>
        <taxon>Bacillati</taxon>
        <taxon>Actinomycetota</taxon>
        <taxon>Actinomycetes</taxon>
        <taxon>Micrococcales</taxon>
        <taxon>Brevibacteriaceae</taxon>
        <taxon>Sediminivirga</taxon>
    </lineage>
</organism>
<dbReference type="SUPFAM" id="SSF55781">
    <property type="entry name" value="GAF domain-like"/>
    <property type="match status" value="1"/>
</dbReference>
<evidence type="ECO:0000259" key="5">
    <source>
        <dbReference type="PROSITE" id="PS51078"/>
    </source>
</evidence>
<dbReference type="InterPro" id="IPR005471">
    <property type="entry name" value="Tscrpt_reg_IclR_N"/>
</dbReference>
<evidence type="ECO:0008006" key="8">
    <source>
        <dbReference type="Google" id="ProtNLM"/>
    </source>
</evidence>
<dbReference type="PANTHER" id="PTHR30136:SF35">
    <property type="entry name" value="HTH-TYPE TRANSCRIPTIONAL REGULATOR RV1719"/>
    <property type="match status" value="1"/>
</dbReference>
<dbReference type="GO" id="GO:0003700">
    <property type="term" value="F:DNA-binding transcription factor activity"/>
    <property type="evidence" value="ECO:0007669"/>
    <property type="project" value="TreeGrafter"/>
</dbReference>
<dbReference type="GO" id="GO:0003677">
    <property type="term" value="F:DNA binding"/>
    <property type="evidence" value="ECO:0007669"/>
    <property type="project" value="UniProtKB-KW"/>
</dbReference>
<dbReference type="InterPro" id="IPR050707">
    <property type="entry name" value="HTH_MetabolicPath_Reg"/>
</dbReference>
<dbReference type="SMART" id="SM00346">
    <property type="entry name" value="HTH_ICLR"/>
    <property type="match status" value="1"/>
</dbReference>
<evidence type="ECO:0000313" key="7">
    <source>
        <dbReference type="Proteomes" id="UP000616114"/>
    </source>
</evidence>
<gene>
    <name evidence="6" type="ORF">GCM10011333_03790</name>
</gene>
<sequence length="250" mass="25994">MTAVNDAKGRGSLGTVRNAVLLLELLGQGPAYQQLTDLAERSGMSVPTVHRLLRSLVLADLVHQDPRSSRYSLGPELTRLSHRYLSRHPLLAALTPYLPGLPALVGGTVSVQMLVRGETVYADHADGPDSGPYRDSHRVHPALHTAGGRLIAARGGEEIWQQALQSCGPQTAQLADDARQDWAGADWLAAEGPDPVHAGEVAVPVVDATGATVAALSAAVEDPADESACAAVAAHLTKAARAAGRALGNG</sequence>
<dbReference type="Proteomes" id="UP000616114">
    <property type="component" value="Unassembled WGS sequence"/>
</dbReference>
<feature type="domain" description="HTH iclR-type" evidence="4">
    <location>
        <begin position="13"/>
        <end position="75"/>
    </location>
</feature>
<evidence type="ECO:0000256" key="2">
    <source>
        <dbReference type="ARBA" id="ARBA00023125"/>
    </source>
</evidence>
<dbReference type="InterPro" id="IPR029016">
    <property type="entry name" value="GAF-like_dom_sf"/>
</dbReference>
<name>A0A8J2XCU5_9MICO</name>
<accession>A0A8J2XCU5</accession>
<dbReference type="InterPro" id="IPR036390">
    <property type="entry name" value="WH_DNA-bd_sf"/>
</dbReference>